<dbReference type="GO" id="GO:0046872">
    <property type="term" value="F:metal ion binding"/>
    <property type="evidence" value="ECO:0007669"/>
    <property type="project" value="UniProtKB-KW"/>
</dbReference>
<dbReference type="GO" id="GO:0004177">
    <property type="term" value="F:aminopeptidase activity"/>
    <property type="evidence" value="ECO:0007669"/>
    <property type="project" value="TreeGrafter"/>
</dbReference>
<feature type="binding site" evidence="7">
    <location>
        <position position="423"/>
    </location>
    <ligand>
        <name>Mn(2+)</name>
        <dbReference type="ChEBI" id="CHEBI:29035"/>
        <label>1</label>
    </ligand>
</feature>
<dbReference type="Proteomes" id="UP000319523">
    <property type="component" value="Unassembled WGS sequence"/>
</dbReference>
<dbReference type="InterPro" id="IPR022846">
    <property type="entry name" value="X_Pro_dipept"/>
</dbReference>
<dbReference type="GO" id="GO:0102009">
    <property type="term" value="F:proline dipeptidase activity"/>
    <property type="evidence" value="ECO:0007669"/>
    <property type="project" value="UniProtKB-EC"/>
</dbReference>
<dbReference type="PANTHER" id="PTHR43226:SF8">
    <property type="entry name" value="XAA-PRO DIPEPTIDASE"/>
    <property type="match status" value="1"/>
</dbReference>
<dbReference type="EMBL" id="VHQI01000014">
    <property type="protein sequence ID" value="TPW39845.1"/>
    <property type="molecule type" value="Genomic_DNA"/>
</dbReference>
<evidence type="ECO:0000256" key="6">
    <source>
        <dbReference type="ARBA" id="ARBA00023211"/>
    </source>
</evidence>
<dbReference type="CDD" id="cd01087">
    <property type="entry name" value="Prolidase"/>
    <property type="match status" value="1"/>
</dbReference>
<dbReference type="InterPro" id="IPR052433">
    <property type="entry name" value="X-Pro_dipept-like"/>
</dbReference>
<evidence type="ECO:0000313" key="11">
    <source>
        <dbReference type="Proteomes" id="UP000319523"/>
    </source>
</evidence>
<dbReference type="SUPFAM" id="SSF55920">
    <property type="entry name" value="Creatinase/aminopeptidase"/>
    <property type="match status" value="1"/>
</dbReference>
<dbReference type="OrthoDB" id="9806388at2"/>
<evidence type="ECO:0000256" key="5">
    <source>
        <dbReference type="ARBA" id="ARBA00023049"/>
    </source>
</evidence>
<dbReference type="InterPro" id="IPR001131">
    <property type="entry name" value="Peptidase_M24B_aminopep-P_CS"/>
</dbReference>
<comment type="function">
    <text evidence="7">Splits dipeptides with a prolyl residue in the C-terminal position.</text>
</comment>
<feature type="binding site" evidence="7">
    <location>
        <position position="257"/>
    </location>
    <ligand>
        <name>Mn(2+)</name>
        <dbReference type="ChEBI" id="CHEBI:29035"/>
        <label>2</label>
    </ligand>
</feature>
<evidence type="ECO:0000256" key="3">
    <source>
        <dbReference type="ARBA" id="ARBA00022801"/>
    </source>
</evidence>
<dbReference type="GO" id="GO:0016795">
    <property type="term" value="F:phosphoric triester hydrolase activity"/>
    <property type="evidence" value="ECO:0007669"/>
    <property type="project" value="InterPro"/>
</dbReference>
<dbReference type="Gene3D" id="3.90.230.10">
    <property type="entry name" value="Creatinase/methionine aminopeptidase superfamily"/>
    <property type="match status" value="1"/>
</dbReference>
<comment type="similarity">
    <text evidence="7">Belongs to the peptidase M24B family. Bacterial-type prolidase subfamily.</text>
</comment>
<proteinExistence type="inferred from homology"/>
<keyword evidence="4 7" id="KW-0224">Dipeptidase</keyword>
<feature type="binding site" evidence="7">
    <location>
        <position position="257"/>
    </location>
    <ligand>
        <name>Mn(2+)</name>
        <dbReference type="ChEBI" id="CHEBI:29035"/>
        <label>1</label>
    </ligand>
</feature>
<sequence length="443" mass="50262">MDTLATLYKDHIATLQQRAQQVLARCQLDAMLIHSGELLTVFLDDHDYPFKVNPQFKAWVPVTQVPNCWLWVDGVNKPKLWFWSPVDYWHSVEPLPHSFWTDEIEIVALKKADEIGSLLPAQRQNVAYIGPAPQRAMQLGISAERINPQGALDFLHYHRSYKTDYELACMREAQKLAVAGHRAAQEAFLSGMSEFDINQAYLTATGHRDTDVPYGNIVALNEHAAVLHYTKLDHQTPPQRRSFLIDAGAEYNGYAADLTRTYAAQNDSLFAQIVQEMNHHELALIDTLKAGVRYTDYHLQMHQRIAELLLKFDLVRGISAEAMVAENLTGPFMPHGLGHPLGLQVHDVAGFMQDDKGTHLAAPQQYPFLRCTRVLEPRMVLTIEPGFYIIASLLAPWRDGNHSQHFNWQAIDALQPYGGVRIEDNVVIYADRIENMTRNLHLA</sequence>
<evidence type="ECO:0000256" key="7">
    <source>
        <dbReference type="HAMAP-Rule" id="MF_01279"/>
    </source>
</evidence>
<reference evidence="10 11" key="1">
    <citation type="submission" date="2019-06" db="EMBL/GenBank/DDBJ databases">
        <authorList>
            <person name="Yang Y."/>
        </authorList>
    </citation>
    <scope>NUCLEOTIDE SEQUENCE [LARGE SCALE GENOMIC DNA]</scope>
    <source>
        <strain evidence="10 11">BIT-26</strain>
    </source>
</reference>
<dbReference type="InterPro" id="IPR000994">
    <property type="entry name" value="Pept_M24"/>
</dbReference>
<keyword evidence="2 7" id="KW-0479">Metal-binding</keyword>
<dbReference type="InterPro" id="IPR029149">
    <property type="entry name" value="Creatin/AminoP/Spt16_N"/>
</dbReference>
<dbReference type="Pfam" id="PF00557">
    <property type="entry name" value="Peptidase_M24"/>
    <property type="match status" value="1"/>
</dbReference>
<evidence type="ECO:0000259" key="9">
    <source>
        <dbReference type="Pfam" id="PF21216"/>
    </source>
</evidence>
<evidence type="ECO:0000259" key="8">
    <source>
        <dbReference type="Pfam" id="PF00557"/>
    </source>
</evidence>
<evidence type="ECO:0000256" key="1">
    <source>
        <dbReference type="ARBA" id="ARBA00022670"/>
    </source>
</evidence>
<comment type="catalytic activity">
    <reaction evidence="7">
        <text>Xaa-L-Pro dipeptide + H2O = an L-alpha-amino acid + L-proline</text>
        <dbReference type="Rhea" id="RHEA:76407"/>
        <dbReference type="ChEBI" id="CHEBI:15377"/>
        <dbReference type="ChEBI" id="CHEBI:59869"/>
        <dbReference type="ChEBI" id="CHEBI:60039"/>
        <dbReference type="ChEBI" id="CHEBI:195196"/>
        <dbReference type="EC" id="3.4.13.9"/>
    </reaction>
</comment>
<dbReference type="PANTHER" id="PTHR43226">
    <property type="entry name" value="XAA-PRO AMINOPEPTIDASE 3"/>
    <property type="match status" value="1"/>
</dbReference>
<dbReference type="AlphaFoldDB" id="A0A506V2G3"/>
<evidence type="ECO:0000256" key="2">
    <source>
        <dbReference type="ARBA" id="ARBA00022723"/>
    </source>
</evidence>
<dbReference type="InterPro" id="IPR036005">
    <property type="entry name" value="Creatinase/aminopeptidase-like"/>
</dbReference>
<evidence type="ECO:0000256" key="4">
    <source>
        <dbReference type="ARBA" id="ARBA00022997"/>
    </source>
</evidence>
<dbReference type="GO" id="GO:0005829">
    <property type="term" value="C:cytosol"/>
    <property type="evidence" value="ECO:0007669"/>
    <property type="project" value="TreeGrafter"/>
</dbReference>
<keyword evidence="3 7" id="KW-0378">Hydrolase</keyword>
<dbReference type="HAMAP" id="MF_01279">
    <property type="entry name" value="X_Pro_dipeptid"/>
    <property type="match status" value="1"/>
</dbReference>
<dbReference type="GO" id="GO:0008235">
    <property type="term" value="F:metalloexopeptidase activity"/>
    <property type="evidence" value="ECO:0007669"/>
    <property type="project" value="UniProtKB-UniRule"/>
</dbReference>
<name>A0A506V2G3_9GAMM</name>
<comment type="cofactor">
    <cofactor evidence="7">
        <name>Mn(2+)</name>
        <dbReference type="ChEBI" id="CHEBI:29035"/>
    </cofactor>
    <text evidence="7">Binds 2 manganese ions per subunit.</text>
</comment>
<feature type="domain" description="Peptidase M24" evidence="8">
    <location>
        <begin position="168"/>
        <end position="428"/>
    </location>
</feature>
<dbReference type="GO" id="GO:0006508">
    <property type="term" value="P:proteolysis"/>
    <property type="evidence" value="ECO:0007669"/>
    <property type="project" value="UniProtKB-KW"/>
</dbReference>
<dbReference type="PROSITE" id="PS00491">
    <property type="entry name" value="PROLINE_PEPTIDASE"/>
    <property type="match status" value="1"/>
</dbReference>
<feature type="binding site" evidence="7">
    <location>
        <position position="339"/>
    </location>
    <ligand>
        <name>Mn(2+)</name>
        <dbReference type="ChEBI" id="CHEBI:29035"/>
        <label>1</label>
    </ligand>
</feature>
<evidence type="ECO:0000313" key="10">
    <source>
        <dbReference type="EMBL" id="TPW39845.1"/>
    </source>
</evidence>
<feature type="binding site" evidence="7">
    <location>
        <position position="384"/>
    </location>
    <ligand>
        <name>Mn(2+)</name>
        <dbReference type="ChEBI" id="CHEBI:29035"/>
        <label>1</label>
    </ligand>
</feature>
<dbReference type="Gene3D" id="3.40.350.10">
    <property type="entry name" value="Creatinase/prolidase N-terminal domain"/>
    <property type="match status" value="1"/>
</dbReference>
<keyword evidence="6 7" id="KW-0464">Manganese</keyword>
<feature type="binding site" evidence="7">
    <location>
        <position position="246"/>
    </location>
    <ligand>
        <name>Mn(2+)</name>
        <dbReference type="ChEBI" id="CHEBI:29035"/>
        <label>2</label>
    </ligand>
</feature>
<feature type="domain" description="Xaa-Pro dipeptidase N-terminal" evidence="9">
    <location>
        <begin position="7"/>
        <end position="157"/>
    </location>
</feature>
<keyword evidence="11" id="KW-1185">Reference proteome</keyword>
<dbReference type="InterPro" id="IPR048819">
    <property type="entry name" value="PepQ_N"/>
</dbReference>
<dbReference type="Pfam" id="PF21216">
    <property type="entry name" value="PepQ_N"/>
    <property type="match status" value="1"/>
</dbReference>
<gene>
    <name evidence="7 10" type="primary">pepQ</name>
    <name evidence="10" type="ORF">FKM52_18365</name>
</gene>
<accession>A0A506V2G3</accession>
<feature type="binding site" evidence="7">
    <location>
        <position position="423"/>
    </location>
    <ligand>
        <name>Mn(2+)</name>
        <dbReference type="ChEBI" id="CHEBI:29035"/>
        <label>2</label>
    </ligand>
</feature>
<protein>
    <recommendedName>
        <fullName evidence="7">Xaa-Pro dipeptidase</fullName>
        <shortName evidence="7">X-Pro dipeptidase</shortName>
        <ecNumber evidence="7">3.4.13.9</ecNumber>
    </recommendedName>
    <alternativeName>
        <fullName evidence="7">Imidodipeptidase</fullName>
    </alternativeName>
    <alternativeName>
        <fullName evidence="7">Proline dipeptidase</fullName>
        <shortName evidence="7">Prolidase</shortName>
    </alternativeName>
</protein>
<dbReference type="NCBIfam" id="NF010133">
    <property type="entry name" value="PRK13607.1"/>
    <property type="match status" value="1"/>
</dbReference>
<keyword evidence="5 7" id="KW-0482">Metalloprotease</keyword>
<dbReference type="RefSeq" id="WP_141177611.1">
    <property type="nucleotide sequence ID" value="NZ_JBHUFX010000025.1"/>
</dbReference>
<organism evidence="10 11">
    <name type="scientific">Mixta tenebrionis</name>
    <dbReference type="NCBI Taxonomy" id="2562439"/>
    <lineage>
        <taxon>Bacteria</taxon>
        <taxon>Pseudomonadati</taxon>
        <taxon>Pseudomonadota</taxon>
        <taxon>Gammaproteobacteria</taxon>
        <taxon>Enterobacterales</taxon>
        <taxon>Erwiniaceae</taxon>
        <taxon>Mixta</taxon>
    </lineage>
</organism>
<dbReference type="EC" id="3.4.13.9" evidence="7"/>
<keyword evidence="1 7" id="KW-0645">Protease</keyword>
<comment type="caution">
    <text evidence="10">The sequence shown here is derived from an EMBL/GenBank/DDBJ whole genome shotgun (WGS) entry which is preliminary data.</text>
</comment>